<dbReference type="PANTHER" id="PTHR13903:SF8">
    <property type="entry name" value="PIRIN"/>
    <property type="match status" value="1"/>
</dbReference>
<evidence type="ECO:0000256" key="2">
    <source>
        <dbReference type="PIRSR" id="PIRSR006232-1"/>
    </source>
</evidence>
<dbReference type="Proteomes" id="UP000256542">
    <property type="component" value="Unassembled WGS sequence"/>
</dbReference>
<feature type="binding site" evidence="2">
    <location>
        <position position="62"/>
    </location>
    <ligand>
        <name>Fe cation</name>
        <dbReference type="ChEBI" id="CHEBI:24875"/>
    </ligand>
</feature>
<dbReference type="InterPro" id="IPR011051">
    <property type="entry name" value="RmlC_Cupin_sf"/>
</dbReference>
<comment type="caution">
    <text evidence="6">The sequence shown here is derived from an EMBL/GenBank/DDBJ whole genome shotgun (WGS) entry which is preliminary data.</text>
</comment>
<proteinExistence type="inferred from homology"/>
<organism evidence="6 7">
    <name type="scientific">Marinomonas pollencensis</name>
    <dbReference type="NCBI Taxonomy" id="491954"/>
    <lineage>
        <taxon>Bacteria</taxon>
        <taxon>Pseudomonadati</taxon>
        <taxon>Pseudomonadota</taxon>
        <taxon>Gammaproteobacteria</taxon>
        <taxon>Oceanospirillales</taxon>
        <taxon>Oceanospirillaceae</taxon>
        <taxon>Marinomonas</taxon>
    </lineage>
</organism>
<keyword evidence="7" id="KW-1185">Reference proteome</keyword>
<dbReference type="Pfam" id="PF05726">
    <property type="entry name" value="Pirin_C"/>
    <property type="match status" value="1"/>
</dbReference>
<protein>
    <recommendedName>
        <fullName evidence="8">Redox-sensitive bicupin YhaK (Pirin superfamily)</fullName>
    </recommendedName>
</protein>
<evidence type="ECO:0000259" key="5">
    <source>
        <dbReference type="Pfam" id="PF05726"/>
    </source>
</evidence>
<evidence type="ECO:0000256" key="3">
    <source>
        <dbReference type="RuleBase" id="RU003457"/>
    </source>
</evidence>
<feature type="binding site" evidence="2">
    <location>
        <position position="60"/>
    </location>
    <ligand>
        <name>Fe cation</name>
        <dbReference type="ChEBI" id="CHEBI:24875"/>
    </ligand>
</feature>
<dbReference type="PIRSF" id="PIRSF006232">
    <property type="entry name" value="Pirin"/>
    <property type="match status" value="1"/>
</dbReference>
<dbReference type="Pfam" id="PF02678">
    <property type="entry name" value="Pirin"/>
    <property type="match status" value="1"/>
</dbReference>
<keyword evidence="2" id="KW-0408">Iron</keyword>
<evidence type="ECO:0000259" key="4">
    <source>
        <dbReference type="Pfam" id="PF02678"/>
    </source>
</evidence>
<comment type="cofactor">
    <cofactor evidence="2">
        <name>Fe cation</name>
        <dbReference type="ChEBI" id="CHEBI:24875"/>
    </cofactor>
    <text evidence="2">Binds 1 Fe cation per subunit.</text>
</comment>
<evidence type="ECO:0000256" key="1">
    <source>
        <dbReference type="ARBA" id="ARBA00008416"/>
    </source>
</evidence>
<feature type="binding site" evidence="2">
    <location>
        <position position="109"/>
    </location>
    <ligand>
        <name>Fe cation</name>
        <dbReference type="ChEBI" id="CHEBI:24875"/>
    </ligand>
</feature>
<dbReference type="InterPro" id="IPR003829">
    <property type="entry name" value="Pirin_N_dom"/>
</dbReference>
<gene>
    <name evidence="6" type="ORF">DFP81_106152</name>
</gene>
<dbReference type="PANTHER" id="PTHR13903">
    <property type="entry name" value="PIRIN-RELATED"/>
    <property type="match status" value="1"/>
</dbReference>
<reference evidence="6 7" key="1">
    <citation type="submission" date="2018-08" db="EMBL/GenBank/DDBJ databases">
        <title>Genomic Encyclopedia of Type Strains, Phase III (KMG-III): the genomes of soil and plant-associated and newly described type strains.</title>
        <authorList>
            <person name="Whitman W."/>
        </authorList>
    </citation>
    <scope>NUCLEOTIDE SEQUENCE [LARGE SCALE GENOMIC DNA]</scope>
    <source>
        <strain evidence="6 7">CECT 7375</strain>
    </source>
</reference>
<dbReference type="InterPro" id="IPR008778">
    <property type="entry name" value="Pirin_C_dom"/>
</dbReference>
<accession>A0A3E0DMF0</accession>
<dbReference type="GO" id="GO:0046872">
    <property type="term" value="F:metal ion binding"/>
    <property type="evidence" value="ECO:0007669"/>
    <property type="project" value="UniProtKB-KW"/>
</dbReference>
<evidence type="ECO:0008006" key="8">
    <source>
        <dbReference type="Google" id="ProtNLM"/>
    </source>
</evidence>
<dbReference type="Gene3D" id="2.60.120.10">
    <property type="entry name" value="Jelly Rolls"/>
    <property type="match status" value="2"/>
</dbReference>
<feature type="domain" description="Pirin N-terminal" evidence="4">
    <location>
        <begin position="41"/>
        <end position="124"/>
    </location>
</feature>
<sequence length="295" mass="31858">MKGKQFADCIGPMAGVAGNALSFGRGFTGLGFRHTQYSGAMDPIIMVDHYTMTSPTFGEHPHAGLSAISVIFEDAQGCFHNRDSLGNDIDLQPGDLYWLNAGGGVVHDEVPRDGAKIHGLQIFVNLPSHLRCGAPSALHVKKASMPILKGHGYRVRLVLGDSNLECGVASPIWPFTILDGFVNDGSDFAHQIAKHSNLWLYSVAGGIEYQLNGEWVRLKQSESIALTKLGETHIKVRGVGAADSHFVILSGEVINEPFVQRGPFVMSTEQQLDEVIKRYQRGEFGGLDAGASSLC</sequence>
<evidence type="ECO:0000313" key="7">
    <source>
        <dbReference type="Proteomes" id="UP000256542"/>
    </source>
</evidence>
<dbReference type="AlphaFoldDB" id="A0A3E0DMF0"/>
<dbReference type="SUPFAM" id="SSF51182">
    <property type="entry name" value="RmlC-like cupins"/>
    <property type="match status" value="1"/>
</dbReference>
<comment type="similarity">
    <text evidence="1 3">Belongs to the pirin family.</text>
</comment>
<keyword evidence="2" id="KW-0479">Metal-binding</keyword>
<dbReference type="OrthoDB" id="9780903at2"/>
<dbReference type="EMBL" id="QUNG01000006">
    <property type="protein sequence ID" value="REG83292.1"/>
    <property type="molecule type" value="Genomic_DNA"/>
</dbReference>
<dbReference type="InterPro" id="IPR014710">
    <property type="entry name" value="RmlC-like_jellyroll"/>
</dbReference>
<feature type="binding site" evidence="2">
    <location>
        <position position="107"/>
    </location>
    <ligand>
        <name>Fe cation</name>
        <dbReference type="ChEBI" id="CHEBI:24875"/>
    </ligand>
</feature>
<evidence type="ECO:0000313" key="6">
    <source>
        <dbReference type="EMBL" id="REG83292.1"/>
    </source>
</evidence>
<name>A0A3E0DMF0_9GAMM</name>
<dbReference type="RefSeq" id="WP_115897770.1">
    <property type="nucleotide sequence ID" value="NZ_QUNG01000006.1"/>
</dbReference>
<dbReference type="InterPro" id="IPR012093">
    <property type="entry name" value="Pirin"/>
</dbReference>
<feature type="domain" description="Pirin C-terminal" evidence="5">
    <location>
        <begin position="179"/>
        <end position="285"/>
    </location>
</feature>